<name>A0ABV5ECT0_9ACTN</name>
<dbReference type="PRINTS" id="PR00359">
    <property type="entry name" value="BP450"/>
</dbReference>
<protein>
    <submittedName>
        <fullName evidence="2">Cytochrome P450</fullName>
    </submittedName>
</protein>
<reference evidence="2 3" key="1">
    <citation type="submission" date="2024-01" db="EMBL/GenBank/DDBJ databases">
        <title>Genome mining of biosynthetic gene clusters to explore secondary metabolites of Streptomyces sp.</title>
        <authorList>
            <person name="Baig A."/>
            <person name="Ajitkumar Shintre N."/>
            <person name="Kumar H."/>
            <person name="Anbarasu A."/>
            <person name="Ramaiah S."/>
        </authorList>
    </citation>
    <scope>NUCLEOTIDE SEQUENCE [LARGE SCALE GENOMIC DNA]</scope>
    <source>
        <strain evidence="2 3">A57</strain>
    </source>
</reference>
<sequence length="395" mass="44901">MTSQTAPPRRPFHVDRGVSLHAWLRHMRDHEPVYFDTTMNSWRVLRHADAVQVFSDWQVFSNDMHRVMPAQEFKDGNLSALDPPEHRSLRGLLSQGFTPRMLAPFAGRIESLVVEILEELEEQGEFDLAAGLAYQLPLNVISELLGVDRDGREVLRRCSDAQLTLSTDDPTDDAFIQNREKAMREILDYLRDHARERRTRPRDDMISRLVHAEMDGRRLTETEIVNFSVLLLLAGHLTTMGLLGSMVACLDEHPETLAEIRADRSLLGNTVEEVLRYLPPVPDAGRVTNQEVTLGGATIPADQFVLISLTSANWDERAYPDPSRFDIHRTPNPQLAFTHGIHVCLGAHLARLEGKVALDVLLNRYRTWEVTGVDWYENNTICAPRRLTVAVQRHT</sequence>
<dbReference type="Pfam" id="PF00067">
    <property type="entry name" value="p450"/>
    <property type="match status" value="1"/>
</dbReference>
<dbReference type="SUPFAM" id="SSF48264">
    <property type="entry name" value="Cytochrome P450"/>
    <property type="match status" value="1"/>
</dbReference>
<dbReference type="Proteomes" id="UP001585080">
    <property type="component" value="Unassembled WGS sequence"/>
</dbReference>
<comment type="caution">
    <text evidence="2">The sequence shown here is derived from an EMBL/GenBank/DDBJ whole genome shotgun (WGS) entry which is preliminary data.</text>
</comment>
<dbReference type="EMBL" id="JAYMRP010000014">
    <property type="protein sequence ID" value="MFB8774654.1"/>
    <property type="molecule type" value="Genomic_DNA"/>
</dbReference>
<dbReference type="InterPro" id="IPR001128">
    <property type="entry name" value="Cyt_P450"/>
</dbReference>
<keyword evidence="3" id="KW-1185">Reference proteome</keyword>
<accession>A0ABV5ECT0</accession>
<dbReference type="InterPro" id="IPR002397">
    <property type="entry name" value="Cyt_P450_B"/>
</dbReference>
<dbReference type="RefSeq" id="WP_376733353.1">
    <property type="nucleotide sequence ID" value="NZ_JAYMRP010000014.1"/>
</dbReference>
<evidence type="ECO:0000256" key="1">
    <source>
        <dbReference type="ARBA" id="ARBA00010617"/>
    </source>
</evidence>
<comment type="similarity">
    <text evidence="1">Belongs to the cytochrome P450 family.</text>
</comment>
<organism evidence="2 3">
    <name type="scientific">Streptomyces broussonetiae</name>
    <dbReference type="NCBI Taxonomy" id="2686304"/>
    <lineage>
        <taxon>Bacteria</taxon>
        <taxon>Bacillati</taxon>
        <taxon>Actinomycetota</taxon>
        <taxon>Actinomycetes</taxon>
        <taxon>Kitasatosporales</taxon>
        <taxon>Streptomycetaceae</taxon>
        <taxon>Streptomyces</taxon>
    </lineage>
</organism>
<gene>
    <name evidence="2" type="ORF">VSS16_18295</name>
</gene>
<dbReference type="Gene3D" id="1.10.630.10">
    <property type="entry name" value="Cytochrome P450"/>
    <property type="match status" value="1"/>
</dbReference>
<dbReference type="InterPro" id="IPR036396">
    <property type="entry name" value="Cyt_P450_sf"/>
</dbReference>
<dbReference type="PANTHER" id="PTHR46696:SF1">
    <property type="entry name" value="CYTOCHROME P450 YJIB-RELATED"/>
    <property type="match status" value="1"/>
</dbReference>
<dbReference type="PANTHER" id="PTHR46696">
    <property type="entry name" value="P450, PUTATIVE (EUROFUNG)-RELATED"/>
    <property type="match status" value="1"/>
</dbReference>
<evidence type="ECO:0000313" key="3">
    <source>
        <dbReference type="Proteomes" id="UP001585080"/>
    </source>
</evidence>
<evidence type="ECO:0000313" key="2">
    <source>
        <dbReference type="EMBL" id="MFB8774654.1"/>
    </source>
</evidence>
<dbReference type="CDD" id="cd11032">
    <property type="entry name" value="P450_EryK-like"/>
    <property type="match status" value="1"/>
</dbReference>
<proteinExistence type="inferred from homology"/>